<proteinExistence type="predicted"/>
<comment type="caution">
    <text evidence="2">The sequence shown here is derived from an EMBL/GenBank/DDBJ whole genome shotgun (WGS) entry which is preliminary data.</text>
</comment>
<organism evidence="2 3">
    <name type="scientific">Bionectria ochroleuca</name>
    <name type="common">Gliocladium roseum</name>
    <dbReference type="NCBI Taxonomy" id="29856"/>
    <lineage>
        <taxon>Eukaryota</taxon>
        <taxon>Fungi</taxon>
        <taxon>Dikarya</taxon>
        <taxon>Ascomycota</taxon>
        <taxon>Pezizomycotina</taxon>
        <taxon>Sordariomycetes</taxon>
        <taxon>Hypocreomycetidae</taxon>
        <taxon>Hypocreales</taxon>
        <taxon>Bionectriaceae</taxon>
        <taxon>Clonostachys</taxon>
    </lineage>
</organism>
<accession>A0A8H7NJQ7</accession>
<name>A0A8H7NJQ7_BIOOC</name>
<gene>
    <name evidence="2" type="ORF">IM811_008210</name>
</gene>
<dbReference type="AlphaFoldDB" id="A0A8H7NJQ7"/>
<feature type="region of interest" description="Disordered" evidence="1">
    <location>
        <begin position="1"/>
        <end position="35"/>
    </location>
</feature>
<evidence type="ECO:0000256" key="1">
    <source>
        <dbReference type="SAM" id="MobiDB-lite"/>
    </source>
</evidence>
<dbReference type="Proteomes" id="UP000616885">
    <property type="component" value="Unassembled WGS sequence"/>
</dbReference>
<feature type="compositionally biased region" description="Basic and acidic residues" evidence="1">
    <location>
        <begin position="14"/>
        <end position="25"/>
    </location>
</feature>
<sequence length="51" mass="5546">MGHLQEPAGVSPWGEERDYDAETGHLETPGRPPVSERAAELLLQTLTAFGQ</sequence>
<reference evidence="2" key="1">
    <citation type="submission" date="2020-10" db="EMBL/GenBank/DDBJ databases">
        <title>High-Quality Genome Resource of Clonostachys rosea strain S41 by Oxford Nanopore Long-Read Sequencing.</title>
        <authorList>
            <person name="Wang H."/>
        </authorList>
    </citation>
    <scope>NUCLEOTIDE SEQUENCE</scope>
    <source>
        <strain evidence="2">S41</strain>
    </source>
</reference>
<protein>
    <submittedName>
        <fullName evidence="2">Uncharacterized protein</fullName>
    </submittedName>
</protein>
<dbReference type="EMBL" id="JADCTT010000002">
    <property type="protein sequence ID" value="KAF9757266.1"/>
    <property type="molecule type" value="Genomic_DNA"/>
</dbReference>
<evidence type="ECO:0000313" key="2">
    <source>
        <dbReference type="EMBL" id="KAF9757266.1"/>
    </source>
</evidence>
<evidence type="ECO:0000313" key="3">
    <source>
        <dbReference type="Proteomes" id="UP000616885"/>
    </source>
</evidence>